<keyword evidence="7" id="KW-0479">Metal-binding</keyword>
<keyword evidence="4" id="KW-0804">Transcription</keyword>
<dbReference type="FunCoup" id="A0A0V0QU76">
    <property type="interactions" value="457"/>
</dbReference>
<dbReference type="InParanoid" id="A0A0V0QU76"/>
<dbReference type="GO" id="GO:0040029">
    <property type="term" value="P:epigenetic regulation of gene expression"/>
    <property type="evidence" value="ECO:0007669"/>
    <property type="project" value="TreeGrafter"/>
</dbReference>
<protein>
    <recommendedName>
        <fullName evidence="1 4">Histone deacetylase</fullName>
        <ecNumber evidence="1 4">3.5.1.98</ecNumber>
    </recommendedName>
</protein>
<evidence type="ECO:0000256" key="2">
    <source>
        <dbReference type="ARBA" id="ARBA00022801"/>
    </source>
</evidence>
<dbReference type="PRINTS" id="PR01271">
    <property type="entry name" value="HISDACETLASE"/>
</dbReference>
<dbReference type="GO" id="GO:0141221">
    <property type="term" value="F:histone deacetylase activity, hydrolytic mechanism"/>
    <property type="evidence" value="ECO:0007669"/>
    <property type="project" value="UniProtKB-EC"/>
</dbReference>
<keyword evidence="4" id="KW-0539">Nucleus</keyword>
<sequence>MQYDSTKRISYFYNPTIGNYCYGQKHVMDPKRISMAHSLIVGFGVYSSLDHYETREASLTEMSQFHSRDYIEYLQNYISQDKVKILQNLGEDFPIINEDEKNSLENKKQFGIGLQADCPGFDGLYSFSQLSAGGSIDAAHLLINNMADIAINWGGGLHHAKKREAYGFCYVNDIVLSILELLKVYPRVLYIDIDVHHGDGVEEAFALTDRVMTVSFHEFGNNFFPGTGSLNSIGEGYGKYHSVNVPLLPGIDDDMYRELFQTVINMVNSYFRPDAIVLQTGADSVAHDKIGHFNMSIKGHGECVRFIQSLGIPLVVLGGGGYTIHNVSRCWAYETGVLVGQQIGGKIPQDDQYYLMYANNPELHFPIISGLENQNKAQDINKMIATIGENLRQIEGRPGFQFHYVPETFLYDSDDEIEEEDETGQKLYEREKEMDFEENDYKYIQKRKINQKTRKGYALFDRD</sequence>
<dbReference type="AlphaFoldDB" id="A0A0V0QU76"/>
<dbReference type="SUPFAM" id="SSF52768">
    <property type="entry name" value="Arginase/deacetylase"/>
    <property type="match status" value="1"/>
</dbReference>
<dbReference type="Gene3D" id="3.40.800.20">
    <property type="entry name" value="Histone deacetylase domain"/>
    <property type="match status" value="1"/>
</dbReference>
<dbReference type="Pfam" id="PF00850">
    <property type="entry name" value="Hist_deacetyl"/>
    <property type="match status" value="1"/>
</dbReference>
<dbReference type="GO" id="GO:0046872">
    <property type="term" value="F:metal ion binding"/>
    <property type="evidence" value="ECO:0007669"/>
    <property type="project" value="UniProtKB-KW"/>
</dbReference>
<comment type="catalytic activity">
    <reaction evidence="4">
        <text>N(6)-acetyl-L-lysyl-[histone] + H2O = L-lysyl-[histone] + acetate</text>
        <dbReference type="Rhea" id="RHEA:58196"/>
        <dbReference type="Rhea" id="RHEA-COMP:9845"/>
        <dbReference type="Rhea" id="RHEA-COMP:11338"/>
        <dbReference type="ChEBI" id="CHEBI:15377"/>
        <dbReference type="ChEBI" id="CHEBI:29969"/>
        <dbReference type="ChEBI" id="CHEBI:30089"/>
        <dbReference type="ChEBI" id="CHEBI:61930"/>
        <dbReference type="EC" id="3.5.1.98"/>
    </reaction>
</comment>
<comment type="caution">
    <text evidence="9">The sequence shown here is derived from an EMBL/GenBank/DDBJ whole genome shotgun (WGS) entry which is preliminary data.</text>
</comment>
<evidence type="ECO:0000256" key="3">
    <source>
        <dbReference type="ARBA" id="ARBA00022853"/>
    </source>
</evidence>
<dbReference type="Proteomes" id="UP000054937">
    <property type="component" value="Unassembled WGS sequence"/>
</dbReference>
<evidence type="ECO:0000256" key="4">
    <source>
        <dbReference type="PIRNR" id="PIRNR037913"/>
    </source>
</evidence>
<keyword evidence="10" id="KW-1185">Reference proteome</keyword>
<feature type="domain" description="Histone deacetylase" evidence="8">
    <location>
        <begin position="26"/>
        <end position="337"/>
    </location>
</feature>
<feature type="binding site" evidence="6">
    <location>
        <position position="322"/>
    </location>
    <ligand>
        <name>substrate</name>
    </ligand>
</feature>
<dbReference type="InterPro" id="IPR003084">
    <property type="entry name" value="HDAC_I/II"/>
</dbReference>
<feature type="binding site" evidence="6">
    <location>
        <position position="117"/>
    </location>
    <ligand>
        <name>substrate</name>
    </ligand>
</feature>
<evidence type="ECO:0000313" key="10">
    <source>
        <dbReference type="Proteomes" id="UP000054937"/>
    </source>
</evidence>
<evidence type="ECO:0000256" key="6">
    <source>
        <dbReference type="PIRSR" id="PIRSR037913-2"/>
    </source>
</evidence>
<dbReference type="PANTHER" id="PTHR10625:SF44">
    <property type="entry name" value="HISTONE DEACETYLASE 19"/>
    <property type="match status" value="1"/>
</dbReference>
<feature type="active site" description="Proton acceptor" evidence="5">
    <location>
        <position position="159"/>
    </location>
</feature>
<dbReference type="PIRSF" id="PIRSF037913">
    <property type="entry name" value="His_deacetylse_1"/>
    <property type="match status" value="1"/>
</dbReference>
<feature type="binding site" evidence="7">
    <location>
        <position position="283"/>
    </location>
    <ligand>
        <name>a divalent metal cation</name>
        <dbReference type="ChEBI" id="CHEBI:60240"/>
    </ligand>
</feature>
<keyword evidence="4" id="KW-0805">Transcription regulation</keyword>
<proteinExistence type="inferred from homology"/>
<evidence type="ECO:0000256" key="1">
    <source>
        <dbReference type="ARBA" id="ARBA00012111"/>
    </source>
</evidence>
<dbReference type="InterPro" id="IPR037138">
    <property type="entry name" value="His_deacetylse_dom_sf"/>
</dbReference>
<reference evidence="9 10" key="1">
    <citation type="journal article" date="2015" name="Sci. Rep.">
        <title>Genome of the facultative scuticociliatosis pathogen Pseudocohnilembus persalinus provides insight into its virulence through horizontal gene transfer.</title>
        <authorList>
            <person name="Xiong J."/>
            <person name="Wang G."/>
            <person name="Cheng J."/>
            <person name="Tian M."/>
            <person name="Pan X."/>
            <person name="Warren A."/>
            <person name="Jiang C."/>
            <person name="Yuan D."/>
            <person name="Miao W."/>
        </authorList>
    </citation>
    <scope>NUCLEOTIDE SEQUENCE [LARGE SCALE GENOMIC DNA]</scope>
    <source>
        <strain evidence="9">36N120E</strain>
    </source>
</reference>
<dbReference type="InterPro" id="IPR023696">
    <property type="entry name" value="Ureohydrolase_dom_sf"/>
</dbReference>
<dbReference type="OMA" id="CYETSIC"/>
<evidence type="ECO:0000313" key="9">
    <source>
        <dbReference type="EMBL" id="KRX05810.1"/>
    </source>
</evidence>
<comment type="subcellular location">
    <subcellularLocation>
        <location evidence="4">Nucleus</location>
    </subcellularLocation>
</comment>
<dbReference type="InterPro" id="IPR023801">
    <property type="entry name" value="His_deacetylse_dom"/>
</dbReference>
<organism evidence="9 10">
    <name type="scientific">Pseudocohnilembus persalinus</name>
    <name type="common">Ciliate</name>
    <dbReference type="NCBI Taxonomy" id="266149"/>
    <lineage>
        <taxon>Eukaryota</taxon>
        <taxon>Sar</taxon>
        <taxon>Alveolata</taxon>
        <taxon>Ciliophora</taxon>
        <taxon>Intramacronucleata</taxon>
        <taxon>Oligohymenophorea</taxon>
        <taxon>Scuticociliatia</taxon>
        <taxon>Philasterida</taxon>
        <taxon>Pseudocohnilembidae</taxon>
        <taxon>Pseudocohnilembus</taxon>
    </lineage>
</organism>
<keyword evidence="2 4" id="KW-0378">Hydrolase</keyword>
<accession>A0A0V0QU76</accession>
<evidence type="ECO:0000256" key="7">
    <source>
        <dbReference type="PIRSR" id="PIRSR037913-3"/>
    </source>
</evidence>
<comment type="similarity">
    <text evidence="4">Belongs to the histone deacetylase family. HD Type 1 subfamily.</text>
</comment>
<feature type="binding site" evidence="7">
    <location>
        <position position="194"/>
    </location>
    <ligand>
        <name>a divalent metal cation</name>
        <dbReference type="ChEBI" id="CHEBI:60240"/>
    </ligand>
</feature>
<evidence type="ECO:0000259" key="8">
    <source>
        <dbReference type="Pfam" id="PF00850"/>
    </source>
</evidence>
<dbReference type="GO" id="GO:0005634">
    <property type="term" value="C:nucleus"/>
    <property type="evidence" value="ECO:0007669"/>
    <property type="project" value="UniProtKB-SubCell"/>
</dbReference>
<feature type="binding site" evidence="6">
    <location>
        <position position="167"/>
    </location>
    <ligand>
        <name>substrate</name>
    </ligand>
</feature>
<evidence type="ECO:0000256" key="5">
    <source>
        <dbReference type="PIRSR" id="PIRSR037913-1"/>
    </source>
</evidence>
<dbReference type="EMBL" id="LDAU01000104">
    <property type="protein sequence ID" value="KRX05810.1"/>
    <property type="molecule type" value="Genomic_DNA"/>
</dbReference>
<dbReference type="OrthoDB" id="1918432at2759"/>
<dbReference type="InterPro" id="IPR000286">
    <property type="entry name" value="HDACs"/>
</dbReference>
<dbReference type="PANTHER" id="PTHR10625">
    <property type="entry name" value="HISTONE DEACETYLASE HDAC1-RELATED"/>
    <property type="match status" value="1"/>
</dbReference>
<dbReference type="PRINTS" id="PR01270">
    <property type="entry name" value="HDASUPER"/>
</dbReference>
<name>A0A0V0QU76_PSEPJ</name>
<feature type="binding site" evidence="7">
    <location>
        <position position="196"/>
    </location>
    <ligand>
        <name>a divalent metal cation</name>
        <dbReference type="ChEBI" id="CHEBI:60240"/>
    </ligand>
</feature>
<gene>
    <name evidence="9" type="ORF">PPERSA_02342</name>
</gene>
<keyword evidence="3 4" id="KW-0156">Chromatin regulator</keyword>
<dbReference type="EC" id="3.5.1.98" evidence="1 4"/>